<protein>
    <submittedName>
        <fullName evidence="1">Uncharacterized protein</fullName>
    </submittedName>
</protein>
<evidence type="ECO:0000313" key="1">
    <source>
        <dbReference type="EMBL" id="KAK7937672.1"/>
    </source>
</evidence>
<sequence length="582" mass="65739">MPPMSAGKHDLLDLYEWCAEFNEAREPIQGYNQAYIRPLTDYKGDTDDITLFTDADEDLGQMPNLEANTILDFCRNVRTLDAFNKSPSKKLVAVVHESDSTGRTRGSNRPLTATQLHETLLIPHGTMHGGNGTESPSNNNSTENIPNAERRLVFVVNLDESAVWALATTASPIEVRAIRSFISDHIEWKASLNVNIPIKLPRTFEMSFHLPFYVIRDSSKGGPFHDISKLRHSPSIDFMRETFQADTGPSLSEYLYQVEASCLVTGQDSHIWSAYTIIDSCSEYEDGGVLEDYQSQKDEMGSLHDMLDPVTGKPLAWPSMTPRELFLGVLHVRSEQAGREWCNTVSRILARYHSVKNSFDKNLALSWAATEGYDHRKDVRDREKAYFLWAISVTKLLEMLKDCLDECTCAWDMFTAGDLRYFFAPGKDYDMTPTQNHRMVAITKSFNQMAMLSRKLHTVNVGLKNTMNELGHHLAYENNESAILQMATAKDVKILTWVTFHSLPFMLVAGFMSTREEILPLPETPATLIVSLVVIEAVLWIMLDRFANGKYIAIVRGTVDACFHWVRCAIHCKDNSESSEPA</sequence>
<dbReference type="GeneID" id="92083824"/>
<evidence type="ECO:0000313" key="2">
    <source>
        <dbReference type="Proteomes" id="UP001391051"/>
    </source>
</evidence>
<reference evidence="1 2" key="1">
    <citation type="submission" date="2023-01" db="EMBL/GenBank/DDBJ databases">
        <title>Analysis of 21 Apiospora genomes using comparative genomics revels a genus with tremendous synthesis potential of carbohydrate active enzymes and secondary metabolites.</title>
        <authorList>
            <person name="Sorensen T."/>
        </authorList>
    </citation>
    <scope>NUCLEOTIDE SEQUENCE [LARGE SCALE GENOMIC DNA]</scope>
    <source>
        <strain evidence="1 2">CBS 24483</strain>
    </source>
</reference>
<dbReference type="Proteomes" id="UP001391051">
    <property type="component" value="Unassembled WGS sequence"/>
</dbReference>
<organism evidence="1 2">
    <name type="scientific">Apiospora aurea</name>
    <dbReference type="NCBI Taxonomy" id="335848"/>
    <lineage>
        <taxon>Eukaryota</taxon>
        <taxon>Fungi</taxon>
        <taxon>Dikarya</taxon>
        <taxon>Ascomycota</taxon>
        <taxon>Pezizomycotina</taxon>
        <taxon>Sordariomycetes</taxon>
        <taxon>Xylariomycetidae</taxon>
        <taxon>Amphisphaeriales</taxon>
        <taxon>Apiosporaceae</taxon>
        <taxon>Apiospora</taxon>
    </lineage>
</organism>
<dbReference type="RefSeq" id="XP_066693000.1">
    <property type="nucleotide sequence ID" value="XM_066850762.1"/>
</dbReference>
<dbReference type="EMBL" id="JAQQWE010000010">
    <property type="protein sequence ID" value="KAK7937672.1"/>
    <property type="molecule type" value="Genomic_DNA"/>
</dbReference>
<keyword evidence="2" id="KW-1185">Reference proteome</keyword>
<comment type="caution">
    <text evidence="1">The sequence shown here is derived from an EMBL/GenBank/DDBJ whole genome shotgun (WGS) entry which is preliminary data.</text>
</comment>
<proteinExistence type="predicted"/>
<gene>
    <name evidence="1" type="ORF">PG986_014540</name>
</gene>
<name>A0ABR1PT98_9PEZI</name>
<accession>A0ABR1PT98</accession>